<gene>
    <name evidence="1" type="ORF">D3242_06905</name>
</gene>
<evidence type="ECO:0000313" key="2">
    <source>
        <dbReference type="Proteomes" id="UP000275530"/>
    </source>
</evidence>
<reference evidence="1 2" key="1">
    <citation type="submission" date="2018-09" db="EMBL/GenBank/DDBJ databases">
        <title>Mesorhizobium carmichaelinearum sp. nov. isolated from Carmichaelinea spp. root nodules in New Zealand.</title>
        <authorList>
            <person name="De Meyer S.E."/>
        </authorList>
    </citation>
    <scope>NUCLEOTIDE SEQUENCE [LARGE SCALE GENOMIC DNA]</scope>
    <source>
        <strain evidence="1 2">LMG 28313</strain>
    </source>
</reference>
<dbReference type="Proteomes" id="UP000275530">
    <property type="component" value="Unassembled WGS sequence"/>
</dbReference>
<evidence type="ECO:0000313" key="1">
    <source>
        <dbReference type="EMBL" id="RJT37031.1"/>
    </source>
</evidence>
<dbReference type="AlphaFoldDB" id="A0A6M7TJG7"/>
<dbReference type="SUPFAM" id="SSF56281">
    <property type="entry name" value="Metallo-hydrolase/oxidoreductase"/>
    <property type="match status" value="1"/>
</dbReference>
<comment type="caution">
    <text evidence="1">The sequence shown here is derived from an EMBL/GenBank/DDBJ whole genome shotgun (WGS) entry which is preliminary data.</text>
</comment>
<proteinExistence type="predicted"/>
<keyword evidence="2" id="KW-1185">Reference proteome</keyword>
<protein>
    <submittedName>
        <fullName evidence="1">Uncharacterized protein</fullName>
    </submittedName>
</protein>
<name>A0A6M7TJG7_9HYPH</name>
<organism evidence="1 2">
    <name type="scientific">Mesorhizobium jarvisii</name>
    <dbReference type="NCBI Taxonomy" id="1777867"/>
    <lineage>
        <taxon>Bacteria</taxon>
        <taxon>Pseudomonadati</taxon>
        <taxon>Pseudomonadota</taxon>
        <taxon>Alphaproteobacteria</taxon>
        <taxon>Hyphomicrobiales</taxon>
        <taxon>Phyllobacteriaceae</taxon>
        <taxon>Mesorhizobium</taxon>
    </lineage>
</organism>
<dbReference type="Gene3D" id="3.60.15.10">
    <property type="entry name" value="Ribonuclease Z/Hydroxyacylglutathione hydrolase-like"/>
    <property type="match status" value="1"/>
</dbReference>
<accession>A0A6M7TJG7</accession>
<sequence>MDFVLYCKLELGTAVPDYGTGSTCVLLTGVRQEDFAESAFDKGVQAYIIEADIDLSTLGFCNDEECACRTKLREVWIKLTLASDNNGQTWVYRAFAGGPPEKFNVLNIEIVSGPQLPDFPDSEDVEFEGGASTPYSLSGFEVGQGMASLVYNSSFGYLADAGAGTPIKRPAYLLTSFVSDLLALLNTRTNKFFLSHADSDHWRMLVWDGRIETRVSEFFVPSGMKPLVFFDVTVKSRTRRWSAPHVSVPLYSGQKLQIMRTAPAHPTSNNDGLILLFEDGAELGLLPGDCVYDEIVADANAHVNSLAGKSYTAIVVPHHGDAASAHGVPPSSAASKAFFSAGNHTTYLHPTLASTNAHSLAGYTNLVNKTPAYIREVPLM</sequence>
<dbReference type="RefSeq" id="WP_064984194.1">
    <property type="nucleotide sequence ID" value="NZ_CP033507.1"/>
</dbReference>
<dbReference type="EMBL" id="QZXA01000002">
    <property type="protein sequence ID" value="RJT37031.1"/>
    <property type="molecule type" value="Genomic_DNA"/>
</dbReference>
<dbReference type="InterPro" id="IPR036866">
    <property type="entry name" value="RibonucZ/Hydroxyglut_hydro"/>
</dbReference>